<dbReference type="EMBL" id="BAAAMY010000002">
    <property type="protein sequence ID" value="GAA1909697.1"/>
    <property type="molecule type" value="Genomic_DNA"/>
</dbReference>
<comment type="caution">
    <text evidence="3">The sequence shown here is derived from an EMBL/GenBank/DDBJ whole genome shotgun (WGS) entry which is preliminary data.</text>
</comment>
<dbReference type="Proteomes" id="UP001501612">
    <property type="component" value="Unassembled WGS sequence"/>
</dbReference>
<protein>
    <submittedName>
        <fullName evidence="3">Uncharacterized protein</fullName>
    </submittedName>
</protein>
<proteinExistence type="predicted"/>
<feature type="region of interest" description="Disordered" evidence="1">
    <location>
        <begin position="1"/>
        <end position="22"/>
    </location>
</feature>
<evidence type="ECO:0000256" key="1">
    <source>
        <dbReference type="SAM" id="MobiDB-lite"/>
    </source>
</evidence>
<accession>A0ABN2P4N2</accession>
<keyword evidence="2" id="KW-0812">Transmembrane</keyword>
<sequence length="126" mass="12918">MSTGAPGEPGTPGTPGRPARPAPWRRVPEPLWWAVLPVVAGFVIAWRGLVTGPVARLVGCASVDWADLVAGSSAVVLVLLGVVAHVRRSPERRCGTQTLLGLVVLLGGLGGYHLLTGVGRLGGICS</sequence>
<evidence type="ECO:0000313" key="3">
    <source>
        <dbReference type="EMBL" id="GAA1909697.1"/>
    </source>
</evidence>
<reference evidence="3 4" key="1">
    <citation type="journal article" date="2019" name="Int. J. Syst. Evol. Microbiol.">
        <title>The Global Catalogue of Microorganisms (GCM) 10K type strain sequencing project: providing services to taxonomists for standard genome sequencing and annotation.</title>
        <authorList>
            <consortium name="The Broad Institute Genomics Platform"/>
            <consortium name="The Broad Institute Genome Sequencing Center for Infectious Disease"/>
            <person name="Wu L."/>
            <person name="Ma J."/>
        </authorList>
    </citation>
    <scope>NUCLEOTIDE SEQUENCE [LARGE SCALE GENOMIC DNA]</scope>
    <source>
        <strain evidence="3 4">JCM 14046</strain>
    </source>
</reference>
<feature type="transmembrane region" description="Helical" evidence="2">
    <location>
        <begin position="98"/>
        <end position="115"/>
    </location>
</feature>
<dbReference type="RefSeq" id="WP_344004279.1">
    <property type="nucleotide sequence ID" value="NZ_BAAAMY010000002.1"/>
</dbReference>
<name>A0ABN2P4N2_9ACTN</name>
<evidence type="ECO:0000313" key="4">
    <source>
        <dbReference type="Proteomes" id="UP001501612"/>
    </source>
</evidence>
<feature type="transmembrane region" description="Helical" evidence="2">
    <location>
        <begin position="30"/>
        <end position="48"/>
    </location>
</feature>
<evidence type="ECO:0000256" key="2">
    <source>
        <dbReference type="SAM" id="Phobius"/>
    </source>
</evidence>
<keyword evidence="2" id="KW-0472">Membrane</keyword>
<organism evidence="3 4">
    <name type="scientific">Nocardioides lentus</name>
    <dbReference type="NCBI Taxonomy" id="338077"/>
    <lineage>
        <taxon>Bacteria</taxon>
        <taxon>Bacillati</taxon>
        <taxon>Actinomycetota</taxon>
        <taxon>Actinomycetes</taxon>
        <taxon>Propionibacteriales</taxon>
        <taxon>Nocardioidaceae</taxon>
        <taxon>Nocardioides</taxon>
    </lineage>
</organism>
<feature type="transmembrane region" description="Helical" evidence="2">
    <location>
        <begin position="68"/>
        <end position="86"/>
    </location>
</feature>
<keyword evidence="2" id="KW-1133">Transmembrane helix</keyword>
<keyword evidence="4" id="KW-1185">Reference proteome</keyword>
<gene>
    <name evidence="3" type="ORF">GCM10009737_08770</name>
</gene>